<evidence type="ECO:0000313" key="1">
    <source>
        <dbReference type="EMBL" id="RDI69929.1"/>
    </source>
</evidence>
<dbReference type="PANTHER" id="PTHR31118">
    <property type="entry name" value="CYCLASE-LIKE PROTEIN 2"/>
    <property type="match status" value="1"/>
</dbReference>
<dbReference type="Proteomes" id="UP000199289">
    <property type="component" value="Unassembled WGS sequence"/>
</dbReference>
<dbReference type="PANTHER" id="PTHR31118:SF12">
    <property type="entry name" value="CYCLASE-LIKE PROTEIN 2"/>
    <property type="match status" value="1"/>
</dbReference>
<keyword evidence="4" id="KW-1185">Reference proteome</keyword>
<reference evidence="1 4" key="3">
    <citation type="submission" date="2018-07" db="EMBL/GenBank/DDBJ databases">
        <title>Genome sequence of extremly halophilic archaeon Halopelagius longus strain BC12-B1.</title>
        <authorList>
            <person name="Zhang X."/>
        </authorList>
    </citation>
    <scope>NUCLEOTIDE SEQUENCE [LARGE SCALE GENOMIC DNA]</scope>
    <source>
        <strain evidence="1 4">BC12-B1</strain>
    </source>
</reference>
<proteinExistence type="predicted"/>
<protein>
    <submittedName>
        <fullName evidence="1">Cyclase family protein</fullName>
    </submittedName>
    <submittedName>
        <fullName evidence="2">Kynurenine formamidase</fullName>
    </submittedName>
</protein>
<accession>A0A1H1FZW9</accession>
<gene>
    <name evidence="1" type="ORF">DWB78_17440</name>
    <name evidence="2" type="ORF">SAMN05216278_3426</name>
</gene>
<dbReference type="InterPro" id="IPR037175">
    <property type="entry name" value="KFase_sf"/>
</dbReference>
<dbReference type="GO" id="GO:0019441">
    <property type="term" value="P:L-tryptophan catabolic process to kynurenine"/>
    <property type="evidence" value="ECO:0007669"/>
    <property type="project" value="InterPro"/>
</dbReference>
<dbReference type="Proteomes" id="UP000255421">
    <property type="component" value="Unassembled WGS sequence"/>
</dbReference>
<dbReference type="GO" id="GO:0004061">
    <property type="term" value="F:arylformamidase activity"/>
    <property type="evidence" value="ECO:0007669"/>
    <property type="project" value="InterPro"/>
</dbReference>
<name>A0A1H1FZW9_9EURY</name>
<dbReference type="RefSeq" id="WP_092538924.1">
    <property type="nucleotide sequence ID" value="NZ_FNKQ01000005.1"/>
</dbReference>
<reference evidence="2" key="2">
    <citation type="submission" date="2016-10" db="EMBL/GenBank/DDBJ databases">
        <authorList>
            <person name="de Groot N.N."/>
        </authorList>
    </citation>
    <scope>NUCLEOTIDE SEQUENCE [LARGE SCALE GENOMIC DNA]</scope>
    <source>
        <strain evidence="2">CGMCC 1.12397</strain>
    </source>
</reference>
<dbReference type="OrthoDB" id="9014at2157"/>
<dbReference type="Pfam" id="PF04199">
    <property type="entry name" value="Cyclase"/>
    <property type="match status" value="1"/>
</dbReference>
<evidence type="ECO:0000313" key="3">
    <source>
        <dbReference type="Proteomes" id="UP000199289"/>
    </source>
</evidence>
<evidence type="ECO:0000313" key="4">
    <source>
        <dbReference type="Proteomes" id="UP000255421"/>
    </source>
</evidence>
<dbReference type="AlphaFoldDB" id="A0A1H1FZW9"/>
<dbReference type="EMBL" id="FNKQ01000005">
    <property type="protein sequence ID" value="SDR06471.1"/>
    <property type="molecule type" value="Genomic_DNA"/>
</dbReference>
<evidence type="ECO:0000313" key="2">
    <source>
        <dbReference type="EMBL" id="SDR06471.1"/>
    </source>
</evidence>
<dbReference type="InterPro" id="IPR007325">
    <property type="entry name" value="KFase/CYL"/>
</dbReference>
<dbReference type="SUPFAM" id="SSF102198">
    <property type="entry name" value="Putative cyclase"/>
    <property type="match status" value="1"/>
</dbReference>
<reference evidence="3" key="1">
    <citation type="submission" date="2016-10" db="EMBL/GenBank/DDBJ databases">
        <authorList>
            <person name="Varghese N."/>
            <person name="Submissions S."/>
        </authorList>
    </citation>
    <scope>NUCLEOTIDE SEQUENCE [LARGE SCALE GENOMIC DNA]</scope>
    <source>
        <strain evidence="3">CGMCC 1.12397</strain>
    </source>
</reference>
<dbReference type="EMBL" id="QQST01000003">
    <property type="protein sequence ID" value="RDI69929.1"/>
    <property type="molecule type" value="Genomic_DNA"/>
</dbReference>
<sequence>MWSQLASGDARILDLSISIEADVESEPWPPEINYEDHEDGAETLAATLRQQGFDVDAEDFPGGLGLAAEFLTATPHTATHMDAPWHYGPEVDGDPAKTIDEVPLSWGIGNAVVLDFTWKEPRSEISAEEIEVQLEELDHELSAGEIVLVQTGADELWGTHEYLTEYPGMSAEGTKFLVEQGVKVVGTDAYGFDKPFVEMGRRFEETGDSDELWPAHFAGREVEYCQIEKMANLDALPRRTEIPLLAIPVSIENGSGGWVRPIAVIEEP</sequence>
<dbReference type="Gene3D" id="3.50.30.50">
    <property type="entry name" value="Putative cyclase"/>
    <property type="match status" value="1"/>
</dbReference>
<organism evidence="2 3">
    <name type="scientific">Halopelagius longus</name>
    <dbReference type="NCBI Taxonomy" id="1236180"/>
    <lineage>
        <taxon>Archaea</taxon>
        <taxon>Methanobacteriati</taxon>
        <taxon>Methanobacteriota</taxon>
        <taxon>Stenosarchaea group</taxon>
        <taxon>Halobacteria</taxon>
        <taxon>Halobacteriales</taxon>
        <taxon>Haloferacaceae</taxon>
    </lineage>
</organism>